<dbReference type="OrthoDB" id="67155at2759"/>
<protein>
    <submittedName>
        <fullName evidence="2">Engulfment/cell motility, ELMO</fullName>
    </submittedName>
</protein>
<evidence type="ECO:0000313" key="3">
    <source>
        <dbReference type="Proteomes" id="UP000188268"/>
    </source>
</evidence>
<dbReference type="Pfam" id="PF04727">
    <property type="entry name" value="ELMO_CED12"/>
    <property type="match status" value="1"/>
</dbReference>
<dbReference type="InterPro" id="IPR006816">
    <property type="entry name" value="ELMO_dom"/>
</dbReference>
<gene>
    <name evidence="2" type="ORF">CCACVL1_24642</name>
</gene>
<dbReference type="PROSITE" id="PS51335">
    <property type="entry name" value="ELMO"/>
    <property type="match status" value="1"/>
</dbReference>
<comment type="caution">
    <text evidence="2">The sequence shown here is derived from an EMBL/GenBank/DDBJ whole genome shotgun (WGS) entry which is preliminary data.</text>
</comment>
<reference evidence="2 3" key="1">
    <citation type="submission" date="2013-09" db="EMBL/GenBank/DDBJ databases">
        <title>Corchorus capsularis genome sequencing.</title>
        <authorList>
            <person name="Alam M."/>
            <person name="Haque M.S."/>
            <person name="Islam M.S."/>
            <person name="Emdad E.M."/>
            <person name="Islam M.M."/>
            <person name="Ahmed B."/>
            <person name="Halim A."/>
            <person name="Hossen Q.M.M."/>
            <person name="Hossain M.Z."/>
            <person name="Ahmed R."/>
            <person name="Khan M.M."/>
            <person name="Islam R."/>
            <person name="Rashid M.M."/>
            <person name="Khan S.A."/>
            <person name="Rahman M.S."/>
            <person name="Alam M."/>
        </authorList>
    </citation>
    <scope>NUCLEOTIDE SEQUENCE [LARGE SCALE GENOMIC DNA]</scope>
    <source>
        <strain evidence="3">cv. CVL-1</strain>
        <tissue evidence="2">Whole seedling</tissue>
    </source>
</reference>
<dbReference type="PANTHER" id="PTHR12771:SF3">
    <property type="entry name" value="ELMO_CED-12 FAMILY PROTEIN"/>
    <property type="match status" value="1"/>
</dbReference>
<keyword evidence="3" id="KW-1185">Reference proteome</keyword>
<dbReference type="PANTHER" id="PTHR12771">
    <property type="entry name" value="ENGULFMENT AND CELL MOTILITY"/>
    <property type="match status" value="1"/>
</dbReference>
<accession>A0A1R3GNQ8</accession>
<sequence length="133" mass="15754">MNVDEDEVYWRQKKGDEELEWSHSSTHVISQLTQCFTNAMTGPRSWLGGLFNRMGNRRNEKYLDYTMSPIQEQRLQKLQERLQTPFDETRPDHQEALRALWHIAFPDVALKGLISEQWKDMGWQGPNPSTDFR</sequence>
<dbReference type="AlphaFoldDB" id="A0A1R3GNQ8"/>
<dbReference type="Gramene" id="OMO59745">
    <property type="protein sequence ID" value="OMO59745"/>
    <property type="gene ID" value="CCACVL1_24642"/>
</dbReference>
<dbReference type="OMA" id="ELAWTHN"/>
<evidence type="ECO:0000259" key="1">
    <source>
        <dbReference type="PROSITE" id="PS51335"/>
    </source>
</evidence>
<feature type="domain" description="ELMO" evidence="1">
    <location>
        <begin position="92"/>
        <end position="133"/>
    </location>
</feature>
<dbReference type="Proteomes" id="UP000188268">
    <property type="component" value="Unassembled WGS sequence"/>
</dbReference>
<dbReference type="STRING" id="210143.A0A1R3GNQ8"/>
<evidence type="ECO:0000313" key="2">
    <source>
        <dbReference type="EMBL" id="OMO59745.1"/>
    </source>
</evidence>
<proteinExistence type="predicted"/>
<dbReference type="InterPro" id="IPR050868">
    <property type="entry name" value="ELMO_domain-containing"/>
</dbReference>
<organism evidence="2 3">
    <name type="scientific">Corchorus capsularis</name>
    <name type="common">Jute</name>
    <dbReference type="NCBI Taxonomy" id="210143"/>
    <lineage>
        <taxon>Eukaryota</taxon>
        <taxon>Viridiplantae</taxon>
        <taxon>Streptophyta</taxon>
        <taxon>Embryophyta</taxon>
        <taxon>Tracheophyta</taxon>
        <taxon>Spermatophyta</taxon>
        <taxon>Magnoliopsida</taxon>
        <taxon>eudicotyledons</taxon>
        <taxon>Gunneridae</taxon>
        <taxon>Pentapetalae</taxon>
        <taxon>rosids</taxon>
        <taxon>malvids</taxon>
        <taxon>Malvales</taxon>
        <taxon>Malvaceae</taxon>
        <taxon>Grewioideae</taxon>
        <taxon>Apeibeae</taxon>
        <taxon>Corchorus</taxon>
    </lineage>
</organism>
<dbReference type="EMBL" id="AWWV01013870">
    <property type="protein sequence ID" value="OMO59745.1"/>
    <property type="molecule type" value="Genomic_DNA"/>
</dbReference>
<name>A0A1R3GNQ8_COCAP</name>